<dbReference type="CDD" id="cd14659">
    <property type="entry name" value="Imelysin-like_IPPA"/>
    <property type="match status" value="1"/>
</dbReference>
<dbReference type="Proteomes" id="UP001409585">
    <property type="component" value="Unassembled WGS sequence"/>
</dbReference>
<evidence type="ECO:0000313" key="4">
    <source>
        <dbReference type="EMBL" id="GAA4934134.1"/>
    </source>
</evidence>
<evidence type="ECO:0000256" key="1">
    <source>
        <dbReference type="ARBA" id="ARBA00004196"/>
    </source>
</evidence>
<dbReference type="AlphaFoldDB" id="A0AAV3TYP3"/>
<organism evidence="4 5">
    <name type="scientific">Halioxenophilus aromaticivorans</name>
    <dbReference type="NCBI Taxonomy" id="1306992"/>
    <lineage>
        <taxon>Bacteria</taxon>
        <taxon>Pseudomonadati</taxon>
        <taxon>Pseudomonadota</taxon>
        <taxon>Gammaproteobacteria</taxon>
        <taxon>Alteromonadales</taxon>
        <taxon>Alteromonadaceae</taxon>
        <taxon>Halioxenophilus</taxon>
    </lineage>
</organism>
<reference evidence="5" key="1">
    <citation type="journal article" date="2019" name="Int. J. Syst. Evol. Microbiol.">
        <title>The Global Catalogue of Microorganisms (GCM) 10K type strain sequencing project: providing services to taxonomists for standard genome sequencing and annotation.</title>
        <authorList>
            <consortium name="The Broad Institute Genomics Platform"/>
            <consortium name="The Broad Institute Genome Sequencing Center for Infectious Disease"/>
            <person name="Wu L."/>
            <person name="Ma J."/>
        </authorList>
    </citation>
    <scope>NUCLEOTIDE SEQUENCE [LARGE SCALE GENOMIC DNA]</scope>
    <source>
        <strain evidence="5">JCM 19134</strain>
    </source>
</reference>
<proteinExistence type="predicted"/>
<dbReference type="GO" id="GO:0030313">
    <property type="term" value="C:cell envelope"/>
    <property type="evidence" value="ECO:0007669"/>
    <property type="project" value="UniProtKB-SubCell"/>
</dbReference>
<dbReference type="RefSeq" id="WP_345417614.1">
    <property type="nucleotide sequence ID" value="NZ_AP031496.1"/>
</dbReference>
<comment type="caution">
    <text evidence="4">The sequence shown here is derived from an EMBL/GenBank/DDBJ whole genome shotgun (WGS) entry which is preliminary data.</text>
</comment>
<keyword evidence="5" id="KW-1185">Reference proteome</keyword>
<sequence>MRFLVIAISAVLLHGCQKTDPSQIFLQTYATQVATPYYWQLVSAADQLHSTTEQCDSNNPTDFITASQSQWQNTMSAWQKAKTVRFGPVVDERIDWEFQFWPDKKNLVAKKMQPFLKQAEPITDEQMSKSSVVLHGLSAMEYLLFDPSIVDSANPERLCESVQWIGQAIAKNAKTLDSAWALLQPDFTAPSETSDQFTSIEIAVAKVLDSYLVTLEEFANRKIGDAIGTEQAPRANPYFLESWRSQHSWQNIAANISAVNELFTQGGFSQYLTELGFTELEQQLQSALDVMNTAADAITPPLFSTLEQQTEALRQVQQSANDLRYILQNDITEVLNLPVGFNDQDGD</sequence>
<gene>
    <name evidence="4" type="ORF">GCM10025791_08670</name>
</gene>
<name>A0AAV3TYP3_9ALTE</name>
<evidence type="ECO:0000256" key="2">
    <source>
        <dbReference type="ARBA" id="ARBA00022729"/>
    </source>
</evidence>
<dbReference type="InterPro" id="IPR018976">
    <property type="entry name" value="Imelysin-like"/>
</dbReference>
<dbReference type="InterPro" id="IPR034984">
    <property type="entry name" value="Imelysin-like_IPPA"/>
</dbReference>
<feature type="domain" description="Imelysin-like" evidence="3">
    <location>
        <begin position="34"/>
        <end position="326"/>
    </location>
</feature>
<dbReference type="Gene3D" id="1.20.1420.20">
    <property type="entry name" value="M75 peptidase, HXXE motif"/>
    <property type="match status" value="1"/>
</dbReference>
<dbReference type="InterPro" id="IPR038352">
    <property type="entry name" value="Imelysin_sf"/>
</dbReference>
<dbReference type="EMBL" id="BAABLX010000007">
    <property type="protein sequence ID" value="GAA4934134.1"/>
    <property type="molecule type" value="Genomic_DNA"/>
</dbReference>
<dbReference type="Pfam" id="PF09375">
    <property type="entry name" value="Peptidase_M75"/>
    <property type="match status" value="1"/>
</dbReference>
<keyword evidence="2" id="KW-0732">Signal</keyword>
<protein>
    <submittedName>
        <fullName evidence="4">Imelysin family protein</fullName>
    </submittedName>
</protein>
<comment type="subcellular location">
    <subcellularLocation>
        <location evidence="1">Cell envelope</location>
    </subcellularLocation>
</comment>
<evidence type="ECO:0000313" key="5">
    <source>
        <dbReference type="Proteomes" id="UP001409585"/>
    </source>
</evidence>
<evidence type="ECO:0000259" key="3">
    <source>
        <dbReference type="Pfam" id="PF09375"/>
    </source>
</evidence>
<accession>A0AAV3TYP3</accession>